<gene>
    <name evidence="2" type="ORF">I5677_08190</name>
</gene>
<dbReference type="InterPro" id="IPR025470">
    <property type="entry name" value="DUF4321"/>
</dbReference>
<protein>
    <submittedName>
        <fullName evidence="2">DUF4321 domain-containing protein</fullName>
    </submittedName>
</protein>
<dbReference type="EMBL" id="JAEAGR010000007">
    <property type="protein sequence ID" value="MBH1940866.1"/>
    <property type="molecule type" value="Genomic_DNA"/>
</dbReference>
<dbReference type="RefSeq" id="WP_197661092.1">
    <property type="nucleotide sequence ID" value="NZ_JAEAGR010000007.1"/>
</dbReference>
<proteinExistence type="predicted"/>
<organism evidence="2 3">
    <name type="scientific">Mobilitalea sibirica</name>
    <dbReference type="NCBI Taxonomy" id="1462919"/>
    <lineage>
        <taxon>Bacteria</taxon>
        <taxon>Bacillati</taxon>
        <taxon>Bacillota</taxon>
        <taxon>Clostridia</taxon>
        <taxon>Lachnospirales</taxon>
        <taxon>Lachnospiraceae</taxon>
        <taxon>Mobilitalea</taxon>
    </lineage>
</organism>
<dbReference type="Pfam" id="PF14209">
    <property type="entry name" value="DUF4321"/>
    <property type="match status" value="1"/>
</dbReference>
<dbReference type="Proteomes" id="UP000623269">
    <property type="component" value="Unassembled WGS sequence"/>
</dbReference>
<evidence type="ECO:0000313" key="2">
    <source>
        <dbReference type="EMBL" id="MBH1940866.1"/>
    </source>
</evidence>
<comment type="caution">
    <text evidence="2">The sequence shown here is derived from an EMBL/GenBank/DDBJ whole genome shotgun (WGS) entry which is preliminary data.</text>
</comment>
<keyword evidence="3" id="KW-1185">Reference proteome</keyword>
<feature type="transmembrane region" description="Helical" evidence="1">
    <location>
        <begin position="12"/>
        <end position="30"/>
    </location>
</feature>
<reference evidence="2" key="1">
    <citation type="submission" date="2020-12" db="EMBL/GenBank/DDBJ databases">
        <title>M. sibirica DSM 26468T genome.</title>
        <authorList>
            <person name="Thieme N."/>
            <person name="Rettenmaier R."/>
            <person name="Zverlov V."/>
            <person name="Liebl W."/>
        </authorList>
    </citation>
    <scope>NUCLEOTIDE SEQUENCE</scope>
    <source>
        <strain evidence="2">DSM 26468</strain>
    </source>
</reference>
<accession>A0A8J7KT11</accession>
<keyword evidence="1" id="KW-1133">Transmembrane helix</keyword>
<keyword evidence="1" id="KW-0812">Transmembrane</keyword>
<evidence type="ECO:0000313" key="3">
    <source>
        <dbReference type="Proteomes" id="UP000623269"/>
    </source>
</evidence>
<keyword evidence="1" id="KW-0472">Membrane</keyword>
<name>A0A8J7KT11_9FIRM</name>
<sequence>MAKTYGKNKWALFLLILAGIVIGSFVGYLTKDIKILSWLNYGMDFAIGDVDKNNIVSLNLGVIVLHFGLRIKISIGSVIGAASSIFIYKRL</sequence>
<evidence type="ECO:0000256" key="1">
    <source>
        <dbReference type="SAM" id="Phobius"/>
    </source>
</evidence>
<dbReference type="AlphaFoldDB" id="A0A8J7KT11"/>
<feature type="transmembrane region" description="Helical" evidence="1">
    <location>
        <begin position="67"/>
        <end position="88"/>
    </location>
</feature>